<evidence type="ECO:0000313" key="5">
    <source>
        <dbReference type="Proteomes" id="UP001403385"/>
    </source>
</evidence>
<evidence type="ECO:0000256" key="1">
    <source>
        <dbReference type="ARBA" id="ARBA00022679"/>
    </source>
</evidence>
<keyword evidence="1" id="KW-0808">Transferase</keyword>
<name>A0AAW9S9P2_9BACT</name>
<dbReference type="PANTHER" id="PTHR43072">
    <property type="entry name" value="N-ACETYLTRANSFERASE"/>
    <property type="match status" value="1"/>
</dbReference>
<dbReference type="PROSITE" id="PS51186">
    <property type="entry name" value="GNAT"/>
    <property type="match status" value="1"/>
</dbReference>
<organism evidence="4 5">
    <name type="scientific">Rapidithrix thailandica</name>
    <dbReference type="NCBI Taxonomy" id="413964"/>
    <lineage>
        <taxon>Bacteria</taxon>
        <taxon>Pseudomonadati</taxon>
        <taxon>Bacteroidota</taxon>
        <taxon>Cytophagia</taxon>
        <taxon>Cytophagales</taxon>
        <taxon>Flammeovirgaceae</taxon>
        <taxon>Rapidithrix</taxon>
    </lineage>
</organism>
<accession>A0AAW9S9P2</accession>
<dbReference type="EMBL" id="JBDKWZ010000007">
    <property type="protein sequence ID" value="MEN7549079.1"/>
    <property type="molecule type" value="Genomic_DNA"/>
</dbReference>
<dbReference type="Pfam" id="PF00583">
    <property type="entry name" value="Acetyltransf_1"/>
    <property type="match status" value="1"/>
</dbReference>
<dbReference type="AlphaFoldDB" id="A0AAW9S9P2"/>
<proteinExistence type="predicted"/>
<dbReference type="Gene3D" id="3.40.630.30">
    <property type="match status" value="1"/>
</dbReference>
<sequence length="165" mass="18804">MSIEVKAAEEKDLPAILEIINYEIRHSTAIYDYEERSPEAQREWLQQKQQEHMPVLVAVLEGQVLGFGTYGTFRPKVGYRFCVEHSVYVSENARGKGAGSVLMEALIQSAKQQGLHSMIAGIDAANQSSYDFHIKFGFEEVGRLKEVGYKFDQWLDLVFMQLLLK</sequence>
<keyword evidence="5" id="KW-1185">Reference proteome</keyword>
<comment type="caution">
    <text evidence="4">The sequence shown here is derived from an EMBL/GenBank/DDBJ whole genome shotgun (WGS) entry which is preliminary data.</text>
</comment>
<dbReference type="Proteomes" id="UP001403385">
    <property type="component" value="Unassembled WGS sequence"/>
</dbReference>
<dbReference type="InterPro" id="IPR000182">
    <property type="entry name" value="GNAT_dom"/>
</dbReference>
<reference evidence="4 5" key="1">
    <citation type="submission" date="2024-04" db="EMBL/GenBank/DDBJ databases">
        <title>Novel genus in family Flammeovirgaceae.</title>
        <authorList>
            <person name="Nguyen T.H."/>
            <person name="Vuong T.Q."/>
            <person name="Le H."/>
            <person name="Kim S.-G."/>
        </authorList>
    </citation>
    <scope>NUCLEOTIDE SEQUENCE [LARGE SCALE GENOMIC DNA]</scope>
    <source>
        <strain evidence="4 5">JCM 23209</strain>
    </source>
</reference>
<dbReference type="GO" id="GO:0016747">
    <property type="term" value="F:acyltransferase activity, transferring groups other than amino-acyl groups"/>
    <property type="evidence" value="ECO:0007669"/>
    <property type="project" value="InterPro"/>
</dbReference>
<evidence type="ECO:0000259" key="3">
    <source>
        <dbReference type="PROSITE" id="PS51186"/>
    </source>
</evidence>
<dbReference type="PANTHER" id="PTHR43072:SF23">
    <property type="entry name" value="UPF0039 PROTEIN C11D3.02C"/>
    <property type="match status" value="1"/>
</dbReference>
<dbReference type="SUPFAM" id="SSF55729">
    <property type="entry name" value="Acyl-CoA N-acyltransferases (Nat)"/>
    <property type="match status" value="1"/>
</dbReference>
<dbReference type="RefSeq" id="WP_346821850.1">
    <property type="nucleotide sequence ID" value="NZ_JBDKWZ010000007.1"/>
</dbReference>
<evidence type="ECO:0000256" key="2">
    <source>
        <dbReference type="ARBA" id="ARBA00023315"/>
    </source>
</evidence>
<feature type="domain" description="N-acetyltransferase" evidence="3">
    <location>
        <begin position="3"/>
        <end position="165"/>
    </location>
</feature>
<protein>
    <submittedName>
        <fullName evidence="4">N-acetyltransferase family protein</fullName>
    </submittedName>
</protein>
<dbReference type="InterPro" id="IPR016181">
    <property type="entry name" value="Acyl_CoA_acyltransferase"/>
</dbReference>
<evidence type="ECO:0000313" key="4">
    <source>
        <dbReference type="EMBL" id="MEN7549079.1"/>
    </source>
</evidence>
<dbReference type="CDD" id="cd04301">
    <property type="entry name" value="NAT_SF"/>
    <property type="match status" value="1"/>
</dbReference>
<gene>
    <name evidence="4" type="ORF">AAG747_14245</name>
</gene>
<keyword evidence="2" id="KW-0012">Acyltransferase</keyword>